<evidence type="ECO:0000256" key="2">
    <source>
        <dbReference type="ARBA" id="ARBA00010666"/>
    </source>
</evidence>
<keyword evidence="3" id="KW-0808">Transferase</keyword>
<dbReference type="GO" id="GO:0005794">
    <property type="term" value="C:Golgi apparatus"/>
    <property type="evidence" value="ECO:0007669"/>
    <property type="project" value="UniProtKB-ARBA"/>
</dbReference>
<evidence type="ECO:0000259" key="9">
    <source>
        <dbReference type="Pfam" id="PF07779"/>
    </source>
</evidence>
<dbReference type="InterPro" id="IPR057106">
    <property type="entry name" value="NXPE4_C"/>
</dbReference>
<sequence>MVRPTVKARSTSDQITAIVERILQGTLAFVILWVVYRYCWIDVSDPFKCGALLHKGQWLDPGPRWSPRNPFQNWQPPGCIMHEYKRRDIHECFHNRRIVFIGDSTTRQIFWAVAKKMDQEKADEAIADVLAHDEKHNDLAFETESVSVQFIWDPFLNSTGLDRELTKFSAVPSLEPTGASGESAALLLLGSPGLWFARHEQENFMKDFRDSIEHVIPYMDHGHGDEDALPPRRFNAREASPNLLLLAPIQVPQYEVLSPSRAATITPEKIDQMNDFLQQASAYSEADVVWSYNLMTWSGKAQYEESGLHVVDNVAHRKADVLLNLRCNAGPASSKYPFDRTCCSNYTQPNYVQWIMILAGMLVLPLLLSLRRAHVAWLSRFLPSTQTLTTWTIFCLVLCLSYYADRTQIFEKSQRQFRRKEFMMACSAVAIAGLVSIKKNKDPPAIARESRGLRDQPFLSRQQTEEWKGWMQAIILIYHYTHGSKTLWIYEIVRLLIASYLFMTGFGHATYFLKTGDYSIRRAAGVLVRLNLLSCVLPYMMRTDYMFYYFGSLVSFWFLVIYLTLRIAHVRNSDQPFLFGKMVLSAAAVTCFIKIPGILETVSFVLNKTCAVTWPVMEWRFRISLDLYIVYVGMVLAALTVRRSQLRVEMALPGNLLDTLIKASITYRGTFNFVAAVLSTGLLPGFWSLTRRSPDKQDYNWWQPYISFIPILSFVTLRNCHHLLRNYHSVVFAWLGRCSLETYILQYHIWLAGDTKGLLSLGLGPRWLDAFILTPIFLWISWHTSKTTQMLTGWVVGSTKFTRMSSEDIPAGEKDSPYLIPKTQNRGSSDMEDIALERQKTGARSCSWKTPGKVEDEIKWKLGVILLLMWLANVTYR</sequence>
<proteinExistence type="inferred from homology"/>
<evidence type="ECO:0000259" key="10">
    <source>
        <dbReference type="Pfam" id="PF24536"/>
    </source>
</evidence>
<evidence type="ECO:0000313" key="12">
    <source>
        <dbReference type="Proteomes" id="UP000070700"/>
    </source>
</evidence>
<dbReference type="GO" id="GO:0016020">
    <property type="term" value="C:membrane"/>
    <property type="evidence" value="ECO:0007669"/>
    <property type="project" value="UniProtKB-SubCell"/>
</dbReference>
<feature type="transmembrane region" description="Helical" evidence="8">
    <location>
        <begin position="763"/>
        <end position="782"/>
    </location>
</feature>
<keyword evidence="7" id="KW-0325">Glycoprotein</keyword>
<evidence type="ECO:0000256" key="6">
    <source>
        <dbReference type="ARBA" id="ARBA00023136"/>
    </source>
</evidence>
<dbReference type="Proteomes" id="UP000070700">
    <property type="component" value="Unassembled WGS sequence"/>
</dbReference>
<feature type="transmembrane region" description="Helical" evidence="8">
    <location>
        <begin position="547"/>
        <end position="565"/>
    </location>
</feature>
<evidence type="ECO:0000256" key="1">
    <source>
        <dbReference type="ARBA" id="ARBA00004141"/>
    </source>
</evidence>
<protein>
    <submittedName>
        <fullName evidence="11">Cas1p-domain-containing protein</fullName>
    </submittedName>
</protein>
<dbReference type="InterPro" id="IPR012419">
    <property type="entry name" value="Cas1_AcylTrans_dom"/>
</dbReference>
<feature type="transmembrane region" description="Helical" evidence="8">
    <location>
        <begin position="701"/>
        <end position="717"/>
    </location>
</feature>
<dbReference type="KEGG" id="psco:LY89DRAFT_737646"/>
<dbReference type="AlphaFoldDB" id="A0A194WXL9"/>
<reference evidence="11 12" key="1">
    <citation type="submission" date="2015-10" db="EMBL/GenBank/DDBJ databases">
        <title>Full genome of DAOMC 229536 Phialocephala scopiformis, a fungal endophyte of spruce producing the potent anti-insectan compound rugulosin.</title>
        <authorList>
            <consortium name="DOE Joint Genome Institute"/>
            <person name="Walker A.K."/>
            <person name="Frasz S.L."/>
            <person name="Seifert K.A."/>
            <person name="Miller J.D."/>
            <person name="Mondo S.J."/>
            <person name="Labutti K."/>
            <person name="Lipzen A."/>
            <person name="Dockter R."/>
            <person name="Kennedy M."/>
            <person name="Grigoriev I.V."/>
            <person name="Spatafora J.W."/>
        </authorList>
    </citation>
    <scope>NUCLEOTIDE SEQUENCE [LARGE SCALE GENOMIC DNA]</scope>
    <source>
        <strain evidence="11 12">CBS 120377</strain>
    </source>
</reference>
<evidence type="ECO:0000256" key="4">
    <source>
        <dbReference type="ARBA" id="ARBA00022692"/>
    </source>
</evidence>
<evidence type="ECO:0000256" key="3">
    <source>
        <dbReference type="ARBA" id="ARBA00022679"/>
    </source>
</evidence>
<dbReference type="PANTHER" id="PTHR13533:SF1">
    <property type="entry name" value="N-ACETYLNEURAMINATE 9-O-ACETYLTRANSFERASE"/>
    <property type="match status" value="1"/>
</dbReference>
<feature type="transmembrane region" description="Helical" evidence="8">
    <location>
        <begin position="351"/>
        <end position="370"/>
    </location>
</feature>
<comment type="subcellular location">
    <subcellularLocation>
        <location evidence="1">Membrane</location>
        <topology evidence="1">Multi-pass membrane protein</topology>
    </subcellularLocation>
</comment>
<dbReference type="PANTHER" id="PTHR13533">
    <property type="entry name" value="N-ACETYLNEURAMINATE 9-O-ACETYLTRANSFERASE"/>
    <property type="match status" value="1"/>
</dbReference>
<dbReference type="GO" id="GO:0005975">
    <property type="term" value="P:carbohydrate metabolic process"/>
    <property type="evidence" value="ECO:0007669"/>
    <property type="project" value="UniProtKB-ARBA"/>
</dbReference>
<keyword evidence="12" id="KW-1185">Reference proteome</keyword>
<keyword evidence="4 8" id="KW-0812">Transmembrane</keyword>
<accession>A0A194WXL9</accession>
<feature type="transmembrane region" description="Helical" evidence="8">
    <location>
        <begin position="619"/>
        <end position="641"/>
    </location>
</feature>
<keyword evidence="5 8" id="KW-1133">Transmembrane helix</keyword>
<feature type="transmembrane region" description="Helical" evidence="8">
    <location>
        <begin position="488"/>
        <end position="511"/>
    </location>
</feature>
<evidence type="ECO:0000256" key="5">
    <source>
        <dbReference type="ARBA" id="ARBA00022989"/>
    </source>
</evidence>
<evidence type="ECO:0000256" key="8">
    <source>
        <dbReference type="SAM" id="Phobius"/>
    </source>
</evidence>
<keyword evidence="6 8" id="KW-0472">Membrane</keyword>
<feature type="transmembrane region" description="Helical" evidence="8">
    <location>
        <begin position="577"/>
        <end position="599"/>
    </location>
</feature>
<dbReference type="GeneID" id="28830006"/>
<dbReference type="Pfam" id="PF24536">
    <property type="entry name" value="NXPE4_C"/>
    <property type="match status" value="1"/>
</dbReference>
<dbReference type="GO" id="GO:0016740">
    <property type="term" value="F:transferase activity"/>
    <property type="evidence" value="ECO:0007669"/>
    <property type="project" value="UniProtKB-KW"/>
</dbReference>
<comment type="similarity">
    <text evidence="2">Belongs to the PC-esterase family. CASD1 subfamily.</text>
</comment>
<evidence type="ECO:0000256" key="7">
    <source>
        <dbReference type="ARBA" id="ARBA00023180"/>
    </source>
</evidence>
<gene>
    <name evidence="11" type="ORF">LY89DRAFT_737646</name>
</gene>
<dbReference type="InParanoid" id="A0A194WXL9"/>
<name>A0A194WXL9_MOLSC</name>
<dbReference type="OrthoDB" id="1932925at2759"/>
<feature type="domain" description="Cas1p 10 TM acyl transferase" evidence="9">
    <location>
        <begin position="337"/>
        <end position="802"/>
    </location>
</feature>
<feature type="domain" description="NXPE C-terminal" evidence="10">
    <location>
        <begin position="74"/>
        <end position="122"/>
    </location>
</feature>
<dbReference type="RefSeq" id="XP_018067083.1">
    <property type="nucleotide sequence ID" value="XM_018220280.1"/>
</dbReference>
<feature type="transmembrane region" description="Helical" evidence="8">
    <location>
        <begin position="670"/>
        <end position="689"/>
    </location>
</feature>
<dbReference type="EMBL" id="KQ947423">
    <property type="protein sequence ID" value="KUJ12728.1"/>
    <property type="molecule type" value="Genomic_DNA"/>
</dbReference>
<organism evidence="11 12">
    <name type="scientific">Mollisia scopiformis</name>
    <name type="common">Conifer needle endophyte fungus</name>
    <name type="synonym">Phialocephala scopiformis</name>
    <dbReference type="NCBI Taxonomy" id="149040"/>
    <lineage>
        <taxon>Eukaryota</taxon>
        <taxon>Fungi</taxon>
        <taxon>Dikarya</taxon>
        <taxon>Ascomycota</taxon>
        <taxon>Pezizomycotina</taxon>
        <taxon>Leotiomycetes</taxon>
        <taxon>Helotiales</taxon>
        <taxon>Mollisiaceae</taxon>
        <taxon>Mollisia</taxon>
    </lineage>
</organism>
<dbReference type="Pfam" id="PF07779">
    <property type="entry name" value="Cas1_AcylT"/>
    <property type="match status" value="1"/>
</dbReference>
<feature type="transmembrane region" description="Helical" evidence="8">
    <location>
        <begin position="729"/>
        <end position="751"/>
    </location>
</feature>
<evidence type="ECO:0000313" key="11">
    <source>
        <dbReference type="EMBL" id="KUJ12728.1"/>
    </source>
</evidence>